<dbReference type="InterPro" id="IPR027417">
    <property type="entry name" value="P-loop_NTPase"/>
</dbReference>
<name>A0ABD0KJW3_9CAEN</name>
<accession>A0ABD0KJW3</accession>
<feature type="domain" description="ABC transporter" evidence="10">
    <location>
        <begin position="687"/>
        <end position="897"/>
    </location>
</feature>
<dbReference type="InterPro" id="IPR003593">
    <property type="entry name" value="AAA+_ATPase"/>
</dbReference>
<evidence type="ECO:0000259" key="10">
    <source>
        <dbReference type="PROSITE" id="PS50893"/>
    </source>
</evidence>
<evidence type="ECO:0000256" key="4">
    <source>
        <dbReference type="ARBA" id="ARBA00022737"/>
    </source>
</evidence>
<dbReference type="InterPro" id="IPR036640">
    <property type="entry name" value="ABC1_TM_sf"/>
</dbReference>
<dbReference type="InterPro" id="IPR003439">
    <property type="entry name" value="ABC_transporter-like_ATP-bd"/>
</dbReference>
<dbReference type="FunFam" id="3.40.50.300:FF:000997">
    <property type="entry name" value="Multidrug resistance-associated protein 1"/>
    <property type="match status" value="1"/>
</dbReference>
<dbReference type="CDD" id="cd18603">
    <property type="entry name" value="ABC_6TM_MRP1_2_3_6_D2_like"/>
    <property type="match status" value="1"/>
</dbReference>
<evidence type="ECO:0000256" key="3">
    <source>
        <dbReference type="ARBA" id="ARBA00022692"/>
    </source>
</evidence>
<dbReference type="InterPro" id="IPR050173">
    <property type="entry name" value="ABC_transporter_C-like"/>
</dbReference>
<organism evidence="12 13">
    <name type="scientific">Batillaria attramentaria</name>
    <dbReference type="NCBI Taxonomy" id="370345"/>
    <lineage>
        <taxon>Eukaryota</taxon>
        <taxon>Metazoa</taxon>
        <taxon>Spiralia</taxon>
        <taxon>Lophotrochozoa</taxon>
        <taxon>Mollusca</taxon>
        <taxon>Gastropoda</taxon>
        <taxon>Caenogastropoda</taxon>
        <taxon>Sorbeoconcha</taxon>
        <taxon>Cerithioidea</taxon>
        <taxon>Batillariidae</taxon>
        <taxon>Batillaria</taxon>
    </lineage>
</organism>
<feature type="transmembrane region" description="Helical" evidence="9">
    <location>
        <begin position="355"/>
        <end position="374"/>
    </location>
</feature>
<dbReference type="Gene3D" id="1.20.1560.10">
    <property type="entry name" value="ABC transporter type 1, transmembrane domain"/>
    <property type="match status" value="2"/>
</dbReference>
<dbReference type="PANTHER" id="PTHR24223:SF443">
    <property type="entry name" value="MULTIDRUG-RESISTANCE LIKE PROTEIN 1, ISOFORM I"/>
    <property type="match status" value="1"/>
</dbReference>
<dbReference type="SUPFAM" id="SSF52540">
    <property type="entry name" value="P-loop containing nucleoside triphosphate hydrolases"/>
    <property type="match status" value="2"/>
</dbReference>
<keyword evidence="5" id="KW-0547">Nucleotide-binding</keyword>
<dbReference type="PROSITE" id="PS50893">
    <property type="entry name" value="ABC_TRANSPORTER_2"/>
    <property type="match status" value="2"/>
</dbReference>
<dbReference type="FunFam" id="1.20.1560.10:FF:000013">
    <property type="entry name" value="ABC transporter C family member 2"/>
    <property type="match status" value="1"/>
</dbReference>
<dbReference type="AlphaFoldDB" id="A0ABD0KJW3"/>
<comment type="subcellular location">
    <subcellularLocation>
        <location evidence="1">Vacuole membrane</location>
        <topology evidence="1">Multi-pass membrane protein</topology>
    </subcellularLocation>
</comment>
<dbReference type="Pfam" id="PF00005">
    <property type="entry name" value="ABC_tran"/>
    <property type="match status" value="2"/>
</dbReference>
<dbReference type="CDD" id="cd03250">
    <property type="entry name" value="ABCC_MRP_domain1"/>
    <property type="match status" value="1"/>
</dbReference>
<dbReference type="EMBL" id="JACVVK020000165">
    <property type="protein sequence ID" value="KAK7487389.1"/>
    <property type="molecule type" value="Genomic_DNA"/>
</dbReference>
<evidence type="ECO:0000256" key="2">
    <source>
        <dbReference type="ARBA" id="ARBA00022448"/>
    </source>
</evidence>
<keyword evidence="6" id="KW-0067">ATP-binding</keyword>
<keyword evidence="13" id="KW-1185">Reference proteome</keyword>
<evidence type="ECO:0000259" key="11">
    <source>
        <dbReference type="PROSITE" id="PS50929"/>
    </source>
</evidence>
<gene>
    <name evidence="12" type="ORF">BaRGS_00021351</name>
</gene>
<comment type="caution">
    <text evidence="12">The sequence shown here is derived from an EMBL/GenBank/DDBJ whole genome shotgun (WGS) entry which is preliminary data.</text>
</comment>
<evidence type="ECO:0000313" key="12">
    <source>
        <dbReference type="EMBL" id="KAK7487389.1"/>
    </source>
</evidence>
<keyword evidence="7 9" id="KW-1133">Transmembrane helix</keyword>
<dbReference type="Pfam" id="PF00664">
    <property type="entry name" value="ABC_membrane"/>
    <property type="match status" value="1"/>
</dbReference>
<dbReference type="SUPFAM" id="SSF90123">
    <property type="entry name" value="ABC transporter transmembrane region"/>
    <property type="match status" value="1"/>
</dbReference>
<keyword evidence="3 9" id="KW-0812">Transmembrane</keyword>
<feature type="domain" description="ABC transporter" evidence="10">
    <location>
        <begin position="121"/>
        <end position="345"/>
    </location>
</feature>
<protein>
    <submittedName>
        <fullName evidence="12">Uncharacterized protein</fullName>
    </submittedName>
</protein>
<dbReference type="SMART" id="SM00382">
    <property type="entry name" value="AAA"/>
    <property type="match status" value="2"/>
</dbReference>
<feature type="domain" description="ABC transmembrane type-1" evidence="11">
    <location>
        <begin position="1"/>
        <end position="95"/>
    </location>
</feature>
<evidence type="ECO:0000256" key="9">
    <source>
        <dbReference type="SAM" id="Phobius"/>
    </source>
</evidence>
<keyword evidence="2" id="KW-0813">Transport</keyword>
<dbReference type="CDD" id="cd03244">
    <property type="entry name" value="ABCC_MRP_domain2"/>
    <property type="match status" value="1"/>
</dbReference>
<dbReference type="GO" id="GO:0005774">
    <property type="term" value="C:vacuolar membrane"/>
    <property type="evidence" value="ECO:0007669"/>
    <property type="project" value="UniProtKB-SubCell"/>
</dbReference>
<evidence type="ECO:0000313" key="13">
    <source>
        <dbReference type="Proteomes" id="UP001519460"/>
    </source>
</evidence>
<evidence type="ECO:0000256" key="5">
    <source>
        <dbReference type="ARBA" id="ARBA00022741"/>
    </source>
</evidence>
<evidence type="ECO:0000256" key="1">
    <source>
        <dbReference type="ARBA" id="ARBA00004128"/>
    </source>
</evidence>
<dbReference type="InterPro" id="IPR017871">
    <property type="entry name" value="ABC_transporter-like_CS"/>
</dbReference>
<keyword evidence="4" id="KW-0677">Repeat</keyword>
<feature type="non-terminal residue" evidence="12">
    <location>
        <position position="1"/>
    </location>
</feature>
<dbReference type="FunFam" id="3.40.50.300:FF:000163">
    <property type="entry name" value="Multidrug resistance-associated protein member 4"/>
    <property type="match status" value="1"/>
</dbReference>
<feature type="domain" description="ABC transmembrane type-1" evidence="11">
    <location>
        <begin position="368"/>
        <end position="650"/>
    </location>
</feature>
<feature type="transmembrane region" description="Helical" evidence="9">
    <location>
        <begin position="598"/>
        <end position="616"/>
    </location>
</feature>
<dbReference type="GO" id="GO:0005524">
    <property type="term" value="F:ATP binding"/>
    <property type="evidence" value="ECO:0007669"/>
    <property type="project" value="UniProtKB-KW"/>
</dbReference>
<proteinExistence type="predicted"/>
<dbReference type="Proteomes" id="UP001519460">
    <property type="component" value="Unassembled WGS sequence"/>
</dbReference>
<feature type="transmembrane region" description="Helical" evidence="9">
    <location>
        <begin position="496"/>
        <end position="524"/>
    </location>
</feature>
<evidence type="ECO:0000256" key="7">
    <source>
        <dbReference type="ARBA" id="ARBA00022989"/>
    </source>
</evidence>
<evidence type="ECO:0000256" key="6">
    <source>
        <dbReference type="ARBA" id="ARBA00022840"/>
    </source>
</evidence>
<sequence length="903" mass="99614">TIKLNAWEEPFQNRVSEVREQELHCLRMAAILDTIAQCCWLCLPVLMTTGTLLAHTLMQDNQPLSPTVVFVSLSLFNMLRVPTSILPMGISALLGRLAAFLSCEELSPSCVGCTTENDVAISLEDASFSWGKNKKSMLHRLSVRIGEGQLVGVVGAVGAGKSSLLCSFLGEMHKLHGSLAVTGSVAYVCQEPWIQNRSLKNCVMFDQRVDVKRYASVIRKCALRPDIDTLPEGDATEIGEKGVNLSGGQKSRLALARAVYQDADVYLLDDPLSALDSHVARVVFDKVISNTGMLKNKTRVMVTNGLNWLPMCDVILVMEQGRITQKGTYQQLVSSDGPFFKYLKTALVNRHLVPLLRAFGVARATMTVIFLLLWKSAGVFADFWLSTWTTDPLVSDTGPDGSTTAEANRRISLYLGVYTLLGILQSLFVGIIYVSMISASKHLHGNMLDTIMHQPMNFYETNPTGRVLNRFSRDLEATDCTMGELLRSIARQCLTVAGVITVITYTTPVFLLAATPVLVVYYLIQKWYSRCSRQLRRYLSASRSPLLTHVSETLSGAISIRAFRVTHNFRVRLQRLLDEVNVYSYAIVVSARWFRVRLHLLGNVIVVLAALCAVLADDMSSSSAGLSLNYALQVTVSMTFLVQNVSPFESNMVCVERIVEYVTLPREAARVLVTRRPPKEWPDRGVVTFSNFSARHRPGLDLALTSINCTLHSGEKVGVVGRTGAGKSSLAMALLRVMEAAEGSVTIDGVNIATISLQDLRSRITILPQDPVVFSGTLRFNLDPQGQYQDSELWSALDRVHLSDLVRGLAGGLDHEMDEGGQNFSVGQRQLVCVARAFLRHTRVLVLDEATSGVDMESDRVVQNALVMVLENGRIVEMKAPDVLLKDDNSILYNMARQAQLVS</sequence>
<reference evidence="12 13" key="1">
    <citation type="journal article" date="2023" name="Sci. Data">
        <title>Genome assembly of the Korean intertidal mud-creeper Batillaria attramentaria.</title>
        <authorList>
            <person name="Patra A.K."/>
            <person name="Ho P.T."/>
            <person name="Jun S."/>
            <person name="Lee S.J."/>
            <person name="Kim Y."/>
            <person name="Won Y.J."/>
        </authorList>
    </citation>
    <scope>NUCLEOTIDE SEQUENCE [LARGE SCALE GENOMIC DNA]</scope>
    <source>
        <strain evidence="12">Wonlab-2016</strain>
    </source>
</reference>
<dbReference type="PANTHER" id="PTHR24223">
    <property type="entry name" value="ATP-BINDING CASSETTE SUB-FAMILY C"/>
    <property type="match status" value="1"/>
</dbReference>
<dbReference type="PROSITE" id="PS00211">
    <property type="entry name" value="ABC_TRANSPORTER_1"/>
    <property type="match status" value="2"/>
</dbReference>
<evidence type="ECO:0000256" key="8">
    <source>
        <dbReference type="ARBA" id="ARBA00023136"/>
    </source>
</evidence>
<dbReference type="InterPro" id="IPR011527">
    <property type="entry name" value="ABC1_TM_dom"/>
</dbReference>
<dbReference type="PROSITE" id="PS50929">
    <property type="entry name" value="ABC_TM1F"/>
    <property type="match status" value="2"/>
</dbReference>
<feature type="transmembrane region" description="Helical" evidence="9">
    <location>
        <begin position="413"/>
        <end position="437"/>
    </location>
</feature>
<keyword evidence="8 9" id="KW-0472">Membrane</keyword>
<dbReference type="Gene3D" id="3.40.50.300">
    <property type="entry name" value="P-loop containing nucleotide triphosphate hydrolases"/>
    <property type="match status" value="2"/>
</dbReference>